<comment type="caution">
    <text evidence="2">The sequence shown here is derived from an EMBL/GenBank/DDBJ whole genome shotgun (WGS) entry which is preliminary data.</text>
</comment>
<dbReference type="InterPro" id="IPR011991">
    <property type="entry name" value="ArsR-like_HTH"/>
</dbReference>
<evidence type="ECO:0000313" key="2">
    <source>
        <dbReference type="EMBL" id="KQB34009.1"/>
    </source>
</evidence>
<dbReference type="SUPFAM" id="SSF46785">
    <property type="entry name" value="Winged helix' DNA-binding domain"/>
    <property type="match status" value="1"/>
</dbReference>
<proteinExistence type="predicted"/>
<dbReference type="GO" id="GO:0003700">
    <property type="term" value="F:DNA-binding transcription factor activity"/>
    <property type="evidence" value="ECO:0007669"/>
    <property type="project" value="InterPro"/>
</dbReference>
<protein>
    <recommendedName>
        <fullName evidence="1">HTH arsR-type domain-containing protein</fullName>
    </recommendedName>
</protein>
<sequence>MSDIGDLSRLINNDALRSSIRILILISLAINEKMYFTDILNLTGIGRGSLSNHLDILIHSGYIKDKTVFTLSGPRRMLEITDKGKIFYNNYIKIINEIGLNPRKKIDE</sequence>
<dbReference type="InterPro" id="IPR036388">
    <property type="entry name" value="WH-like_DNA-bd_sf"/>
</dbReference>
<dbReference type="InParanoid" id="A0A0Q0RVR4"/>
<evidence type="ECO:0000259" key="1">
    <source>
        <dbReference type="SMART" id="SM00418"/>
    </source>
</evidence>
<dbReference type="Pfam" id="PF13601">
    <property type="entry name" value="HTH_34"/>
    <property type="match status" value="1"/>
</dbReference>
<organism evidence="2 3">
    <name type="scientific">Acidiplasma cupricumulans</name>
    <dbReference type="NCBI Taxonomy" id="312540"/>
    <lineage>
        <taxon>Archaea</taxon>
        <taxon>Methanobacteriati</taxon>
        <taxon>Thermoplasmatota</taxon>
        <taxon>Thermoplasmata</taxon>
        <taxon>Thermoplasmatales</taxon>
        <taxon>Ferroplasmaceae</taxon>
        <taxon>Acidiplasma</taxon>
    </lineage>
</organism>
<name>A0A0Q0RVR4_9ARCH</name>
<dbReference type="PANTHER" id="PTHR37318">
    <property type="entry name" value="BSL7504 PROTEIN"/>
    <property type="match status" value="1"/>
</dbReference>
<dbReference type="Proteomes" id="UP000050301">
    <property type="component" value="Unassembled WGS sequence"/>
</dbReference>
<accession>A0A0Q0RVR4</accession>
<keyword evidence="3" id="KW-1185">Reference proteome</keyword>
<dbReference type="RefSeq" id="WP_055041127.1">
    <property type="nucleotide sequence ID" value="NZ_LKBH01000278.1"/>
</dbReference>
<dbReference type="AlphaFoldDB" id="A0A0Q0RVR4"/>
<gene>
    <name evidence="2" type="ORF">AOG55_01660</name>
</gene>
<dbReference type="InterPro" id="IPR001845">
    <property type="entry name" value="HTH_ArsR_DNA-bd_dom"/>
</dbReference>
<dbReference type="PANTHER" id="PTHR37318:SF1">
    <property type="entry name" value="BSL7504 PROTEIN"/>
    <property type="match status" value="1"/>
</dbReference>
<dbReference type="EMBL" id="LKBH01000278">
    <property type="protein sequence ID" value="KQB34009.1"/>
    <property type="molecule type" value="Genomic_DNA"/>
</dbReference>
<dbReference type="CDD" id="cd00090">
    <property type="entry name" value="HTH_ARSR"/>
    <property type="match status" value="1"/>
</dbReference>
<dbReference type="InterPro" id="IPR027395">
    <property type="entry name" value="WH_DNA-bd_dom"/>
</dbReference>
<dbReference type="InterPro" id="IPR036390">
    <property type="entry name" value="WH_DNA-bd_sf"/>
</dbReference>
<reference evidence="2 3" key="1">
    <citation type="submission" date="2015-09" db="EMBL/GenBank/DDBJ databases">
        <title>Heavy metals and arsenic resistance mechanisms in polyextremophilic archaea of the family Ferroplasmaceae.</title>
        <authorList>
            <person name="Bulaev A.G."/>
            <person name="Kanygina A.V."/>
        </authorList>
    </citation>
    <scope>NUCLEOTIDE SEQUENCE [LARGE SCALE GENOMIC DNA]</scope>
    <source>
        <strain evidence="2 3">BH2</strain>
    </source>
</reference>
<feature type="domain" description="HTH arsR-type" evidence="1">
    <location>
        <begin position="9"/>
        <end position="93"/>
    </location>
</feature>
<dbReference type="SMART" id="SM00418">
    <property type="entry name" value="HTH_ARSR"/>
    <property type="match status" value="1"/>
</dbReference>
<evidence type="ECO:0000313" key="3">
    <source>
        <dbReference type="Proteomes" id="UP000050301"/>
    </source>
</evidence>
<dbReference type="Gene3D" id="1.10.10.10">
    <property type="entry name" value="Winged helix-like DNA-binding domain superfamily/Winged helix DNA-binding domain"/>
    <property type="match status" value="1"/>
</dbReference>